<dbReference type="KEGG" id="ahal:FTX54_002895"/>
<name>A0AAJ8N2Q7_9BACI</name>
<evidence type="ECO:0000313" key="3">
    <source>
        <dbReference type="Proteomes" id="UP000321816"/>
    </source>
</evidence>
<feature type="signal peptide" evidence="1">
    <location>
        <begin position="1"/>
        <end position="22"/>
    </location>
</feature>
<evidence type="ECO:0000313" key="2">
    <source>
        <dbReference type="EMBL" id="WWD80528.1"/>
    </source>
</evidence>
<gene>
    <name evidence="2" type="ORF">FTX54_002895</name>
</gene>
<protein>
    <submittedName>
        <fullName evidence="2">Uncharacterized protein</fullName>
    </submittedName>
</protein>
<accession>A0AAJ8N2Q7</accession>
<dbReference type="RefSeq" id="WP_281285264.1">
    <property type="nucleotide sequence ID" value="NZ_CP144914.1"/>
</dbReference>
<keyword evidence="1" id="KW-0732">Signal</keyword>
<reference evidence="2 3" key="1">
    <citation type="submission" date="2024-01" db="EMBL/GenBank/DDBJ databases">
        <title>Complete Genome Sequence of Alkalicoccus halolimnae BZ-SZ-XJ29T, a Moderately Halophilic Bacterium Isolated from a Salt Lake.</title>
        <authorList>
            <person name="Zhao B."/>
        </authorList>
    </citation>
    <scope>NUCLEOTIDE SEQUENCE [LARGE SCALE GENOMIC DNA]</scope>
    <source>
        <strain evidence="2 3">BZ-SZ-XJ29</strain>
    </source>
</reference>
<evidence type="ECO:0000256" key="1">
    <source>
        <dbReference type="SAM" id="SignalP"/>
    </source>
</evidence>
<dbReference type="Proteomes" id="UP000321816">
    <property type="component" value="Chromosome"/>
</dbReference>
<dbReference type="AlphaFoldDB" id="A0AAJ8N2Q7"/>
<feature type="chain" id="PRO_5042487132" evidence="1">
    <location>
        <begin position="23"/>
        <end position="40"/>
    </location>
</feature>
<dbReference type="EMBL" id="CP144914">
    <property type="protein sequence ID" value="WWD80528.1"/>
    <property type="molecule type" value="Genomic_DNA"/>
</dbReference>
<organism evidence="2 3">
    <name type="scientific">Alkalicoccus halolimnae</name>
    <dbReference type="NCBI Taxonomy" id="1667239"/>
    <lineage>
        <taxon>Bacteria</taxon>
        <taxon>Bacillati</taxon>
        <taxon>Bacillota</taxon>
        <taxon>Bacilli</taxon>
        <taxon>Bacillales</taxon>
        <taxon>Bacillaceae</taxon>
        <taxon>Alkalicoccus</taxon>
    </lineage>
</organism>
<sequence>MKTLFILFAMAFTFAGFGTVSAADFQEAGEVQQQDLPYER</sequence>
<keyword evidence="3" id="KW-1185">Reference proteome</keyword>
<proteinExistence type="predicted"/>